<organism evidence="2 3">
    <name type="scientific">Aldrovandia affinis</name>
    <dbReference type="NCBI Taxonomy" id="143900"/>
    <lineage>
        <taxon>Eukaryota</taxon>
        <taxon>Metazoa</taxon>
        <taxon>Chordata</taxon>
        <taxon>Craniata</taxon>
        <taxon>Vertebrata</taxon>
        <taxon>Euteleostomi</taxon>
        <taxon>Actinopterygii</taxon>
        <taxon>Neopterygii</taxon>
        <taxon>Teleostei</taxon>
        <taxon>Notacanthiformes</taxon>
        <taxon>Halosauridae</taxon>
        <taxon>Aldrovandia</taxon>
    </lineage>
</organism>
<dbReference type="Proteomes" id="UP001221898">
    <property type="component" value="Unassembled WGS sequence"/>
</dbReference>
<protein>
    <submittedName>
        <fullName evidence="2">Uncharacterized protein</fullName>
    </submittedName>
</protein>
<reference evidence="2" key="1">
    <citation type="journal article" date="2023" name="Science">
        <title>Genome structures resolve the early diversification of teleost fishes.</title>
        <authorList>
            <person name="Parey E."/>
            <person name="Louis A."/>
            <person name="Montfort J."/>
            <person name="Bouchez O."/>
            <person name="Roques C."/>
            <person name="Iampietro C."/>
            <person name="Lluch J."/>
            <person name="Castinel A."/>
            <person name="Donnadieu C."/>
            <person name="Desvignes T."/>
            <person name="Floi Bucao C."/>
            <person name="Jouanno E."/>
            <person name="Wen M."/>
            <person name="Mejri S."/>
            <person name="Dirks R."/>
            <person name="Jansen H."/>
            <person name="Henkel C."/>
            <person name="Chen W.J."/>
            <person name="Zahm M."/>
            <person name="Cabau C."/>
            <person name="Klopp C."/>
            <person name="Thompson A.W."/>
            <person name="Robinson-Rechavi M."/>
            <person name="Braasch I."/>
            <person name="Lecointre G."/>
            <person name="Bobe J."/>
            <person name="Postlethwait J.H."/>
            <person name="Berthelot C."/>
            <person name="Roest Crollius H."/>
            <person name="Guiguen Y."/>
        </authorList>
    </citation>
    <scope>NUCLEOTIDE SEQUENCE</scope>
    <source>
        <strain evidence="2">NC1722</strain>
    </source>
</reference>
<proteinExistence type="predicted"/>
<dbReference type="AlphaFoldDB" id="A0AAD7WSB3"/>
<evidence type="ECO:0000256" key="1">
    <source>
        <dbReference type="SAM" id="MobiDB-lite"/>
    </source>
</evidence>
<evidence type="ECO:0000313" key="2">
    <source>
        <dbReference type="EMBL" id="KAJ8407203.1"/>
    </source>
</evidence>
<comment type="caution">
    <text evidence="2">The sequence shown here is derived from an EMBL/GenBank/DDBJ whole genome shotgun (WGS) entry which is preliminary data.</text>
</comment>
<gene>
    <name evidence="2" type="ORF">AAFF_G00288790</name>
</gene>
<accession>A0AAD7WSB3</accession>
<keyword evidence="3" id="KW-1185">Reference proteome</keyword>
<evidence type="ECO:0000313" key="3">
    <source>
        <dbReference type="Proteomes" id="UP001221898"/>
    </source>
</evidence>
<feature type="region of interest" description="Disordered" evidence="1">
    <location>
        <begin position="61"/>
        <end position="80"/>
    </location>
</feature>
<sequence>MRALCSLQVDYMLTGAWRGEQVICTHCGSFARAPAIKRGGSGGFRVTVMLASLPVPAEQGGATAHYREPGESWWDTNGSS</sequence>
<name>A0AAD7WSB3_9TELE</name>
<dbReference type="EMBL" id="JAINUG010000040">
    <property type="protein sequence ID" value="KAJ8407203.1"/>
    <property type="molecule type" value="Genomic_DNA"/>
</dbReference>